<comment type="caution">
    <text evidence="2">The sequence shown here is derived from an EMBL/GenBank/DDBJ whole genome shotgun (WGS) entry which is preliminary data.</text>
</comment>
<feature type="transmembrane region" description="Helical" evidence="1">
    <location>
        <begin position="254"/>
        <end position="280"/>
    </location>
</feature>
<organism evidence="2 3">
    <name type="scientific">Olleya sediminilitoris</name>
    <dbReference type="NCBI Taxonomy" id="2795739"/>
    <lineage>
        <taxon>Bacteria</taxon>
        <taxon>Pseudomonadati</taxon>
        <taxon>Bacteroidota</taxon>
        <taxon>Flavobacteriia</taxon>
        <taxon>Flavobacteriales</taxon>
        <taxon>Flavobacteriaceae</taxon>
    </lineage>
</organism>
<keyword evidence="1" id="KW-1133">Transmembrane helix</keyword>
<sequence>MRFSLPYKTKQFFVVLIKLSIVVGAFYFIYHKITYNDNLDFNGFVLFLKQNRLFTVKNGLILLSLSFLNWFLEIKKWQFLVSNLKKLSFLQASAQCLGSLTASLITPNRIGEYGAKAMYYKKSQRKQVVFINLIGNLMQLSITILVGSIGLILFYKNHTISLDYFNIVKGLLILLTFTFFVFFILQQTKYRLQKIDLIKIKNKLTDLGLKHSLIGLTLSLLRYLIFSFQFYYILKLFNVNLDYLQAMTIISSMYLLASIIPTISVFDVVIKGSIALYLFGLVNVAQLPVLSCILLMWILNFAIPSLVGCYYVLKFDLIKN</sequence>
<reference evidence="2 3" key="1">
    <citation type="submission" date="2020-12" db="EMBL/GenBank/DDBJ databases">
        <title>Olleya sediminilitoris sp. nov., isolated from a tidal flat.</title>
        <authorList>
            <person name="Park S."/>
            <person name="Yoon J.-H."/>
        </authorList>
    </citation>
    <scope>NUCLEOTIDE SEQUENCE [LARGE SCALE GENOMIC DNA]</scope>
    <source>
        <strain evidence="2 3">YSTF-M6</strain>
    </source>
</reference>
<keyword evidence="3" id="KW-1185">Reference proteome</keyword>
<dbReference type="Proteomes" id="UP000605013">
    <property type="component" value="Unassembled WGS sequence"/>
</dbReference>
<gene>
    <name evidence="2" type="ORF">JAO71_10465</name>
</gene>
<feature type="transmembrane region" description="Helical" evidence="1">
    <location>
        <begin position="128"/>
        <end position="155"/>
    </location>
</feature>
<keyword evidence="1" id="KW-0472">Membrane</keyword>
<feature type="transmembrane region" description="Helical" evidence="1">
    <location>
        <begin position="213"/>
        <end position="234"/>
    </location>
</feature>
<feature type="transmembrane region" description="Helical" evidence="1">
    <location>
        <begin position="167"/>
        <end position="185"/>
    </location>
</feature>
<feature type="transmembrane region" description="Helical" evidence="1">
    <location>
        <begin position="53"/>
        <end position="72"/>
    </location>
</feature>
<feature type="transmembrane region" description="Helical" evidence="1">
    <location>
        <begin position="12"/>
        <end position="33"/>
    </location>
</feature>
<name>A0ABS1WMA0_9FLAO</name>
<evidence type="ECO:0000313" key="3">
    <source>
        <dbReference type="Proteomes" id="UP000605013"/>
    </source>
</evidence>
<evidence type="ECO:0000313" key="2">
    <source>
        <dbReference type="EMBL" id="MBL7560223.1"/>
    </source>
</evidence>
<keyword evidence="1" id="KW-0812">Transmembrane</keyword>
<dbReference type="RefSeq" id="WP_116823568.1">
    <property type="nucleotide sequence ID" value="NZ_JAEMEF010000008.1"/>
</dbReference>
<proteinExistence type="predicted"/>
<accession>A0ABS1WMA0</accession>
<evidence type="ECO:0000256" key="1">
    <source>
        <dbReference type="SAM" id="Phobius"/>
    </source>
</evidence>
<protein>
    <submittedName>
        <fullName evidence="2">Flippase-like domain-containing protein</fullName>
    </submittedName>
</protein>
<dbReference type="EMBL" id="JAEMEF010000008">
    <property type="protein sequence ID" value="MBL7560223.1"/>
    <property type="molecule type" value="Genomic_DNA"/>
</dbReference>